<dbReference type="Proteomes" id="UP000603904">
    <property type="component" value="Unassembled WGS sequence"/>
</dbReference>
<keyword evidence="3" id="KW-1185">Reference proteome</keyword>
<gene>
    <name evidence="2" type="ORF">Mco01_72180</name>
</gene>
<name>A0ABQ4GAX7_9ACTN</name>
<evidence type="ECO:0000256" key="1">
    <source>
        <dbReference type="SAM" id="MobiDB-lite"/>
    </source>
</evidence>
<reference evidence="2 3" key="1">
    <citation type="submission" date="2021-01" db="EMBL/GenBank/DDBJ databases">
        <title>Whole genome shotgun sequence of Microbispora corallina NBRC 16416.</title>
        <authorList>
            <person name="Komaki H."/>
            <person name="Tamura T."/>
        </authorList>
    </citation>
    <scope>NUCLEOTIDE SEQUENCE [LARGE SCALE GENOMIC DNA]</scope>
    <source>
        <strain evidence="2 3">NBRC 16416</strain>
    </source>
</reference>
<protein>
    <submittedName>
        <fullName evidence="2">Uncharacterized protein</fullName>
    </submittedName>
</protein>
<feature type="compositionally biased region" description="Basic and acidic residues" evidence="1">
    <location>
        <begin position="42"/>
        <end position="58"/>
    </location>
</feature>
<proteinExistence type="predicted"/>
<evidence type="ECO:0000313" key="3">
    <source>
        <dbReference type="Proteomes" id="UP000603904"/>
    </source>
</evidence>
<evidence type="ECO:0000313" key="2">
    <source>
        <dbReference type="EMBL" id="GIH44218.1"/>
    </source>
</evidence>
<comment type="caution">
    <text evidence="2">The sequence shown here is derived from an EMBL/GenBank/DDBJ whole genome shotgun (WGS) entry which is preliminary data.</text>
</comment>
<organism evidence="2 3">
    <name type="scientific">Microbispora corallina</name>
    <dbReference type="NCBI Taxonomy" id="83302"/>
    <lineage>
        <taxon>Bacteria</taxon>
        <taxon>Bacillati</taxon>
        <taxon>Actinomycetota</taxon>
        <taxon>Actinomycetes</taxon>
        <taxon>Streptosporangiales</taxon>
        <taxon>Streptosporangiaceae</taxon>
        <taxon>Microbispora</taxon>
    </lineage>
</organism>
<feature type="region of interest" description="Disordered" evidence="1">
    <location>
        <begin position="29"/>
        <end position="96"/>
    </location>
</feature>
<dbReference type="EMBL" id="BOOC01000054">
    <property type="protein sequence ID" value="GIH44218.1"/>
    <property type="molecule type" value="Genomic_DNA"/>
</dbReference>
<sequence>MAAARQRVGLPALVGVGRADRVAPRGWADSVGRQGLAGPVDPQDRADLQGRLGLRDPVGRMGRAGRTSRPAGRITPRGGGLRRPLRRPPRRGSWSA</sequence>
<accession>A0ABQ4GAX7</accession>